<evidence type="ECO:0000313" key="3">
    <source>
        <dbReference type="Proteomes" id="UP000606786"/>
    </source>
</evidence>
<comment type="caution">
    <text evidence="2">The sequence shown here is derived from an EMBL/GenBank/DDBJ whole genome shotgun (WGS) entry which is preliminary data.</text>
</comment>
<name>A0A811UNJ1_CERCA</name>
<evidence type="ECO:0000256" key="1">
    <source>
        <dbReference type="SAM" id="MobiDB-lite"/>
    </source>
</evidence>
<feature type="non-terminal residue" evidence="2">
    <location>
        <position position="1"/>
    </location>
</feature>
<evidence type="ECO:0000313" key="2">
    <source>
        <dbReference type="EMBL" id="CAD7000772.1"/>
    </source>
</evidence>
<dbReference type="Proteomes" id="UP000606786">
    <property type="component" value="Unassembled WGS sequence"/>
</dbReference>
<protein>
    <submittedName>
        <fullName evidence="2">(Mediterranean fruit fly) hypothetical protein</fullName>
    </submittedName>
</protein>
<feature type="region of interest" description="Disordered" evidence="1">
    <location>
        <begin position="50"/>
        <end position="92"/>
    </location>
</feature>
<feature type="non-terminal residue" evidence="2">
    <location>
        <position position="92"/>
    </location>
</feature>
<sequence length="92" mass="10229">GVRRVSGHRVLIKRGPEIGVLRNVEPPTRPRLECLRETGLILRCDRKVGNPFQTKQGSRPSCPDQEGRKGSEEGVPENLSVPLEGDRDFGEL</sequence>
<organism evidence="2 3">
    <name type="scientific">Ceratitis capitata</name>
    <name type="common">Mediterranean fruit fly</name>
    <name type="synonym">Tephritis capitata</name>
    <dbReference type="NCBI Taxonomy" id="7213"/>
    <lineage>
        <taxon>Eukaryota</taxon>
        <taxon>Metazoa</taxon>
        <taxon>Ecdysozoa</taxon>
        <taxon>Arthropoda</taxon>
        <taxon>Hexapoda</taxon>
        <taxon>Insecta</taxon>
        <taxon>Pterygota</taxon>
        <taxon>Neoptera</taxon>
        <taxon>Endopterygota</taxon>
        <taxon>Diptera</taxon>
        <taxon>Brachycera</taxon>
        <taxon>Muscomorpha</taxon>
        <taxon>Tephritoidea</taxon>
        <taxon>Tephritidae</taxon>
        <taxon>Ceratitis</taxon>
        <taxon>Ceratitis</taxon>
    </lineage>
</organism>
<accession>A0A811UNJ1</accession>
<dbReference type="AlphaFoldDB" id="A0A811UNJ1"/>
<keyword evidence="3" id="KW-1185">Reference proteome</keyword>
<dbReference type="EMBL" id="CAJHJT010000017">
    <property type="protein sequence ID" value="CAD7000772.1"/>
    <property type="molecule type" value="Genomic_DNA"/>
</dbReference>
<reference evidence="2" key="1">
    <citation type="submission" date="2020-11" db="EMBL/GenBank/DDBJ databases">
        <authorList>
            <person name="Whitehead M."/>
        </authorList>
    </citation>
    <scope>NUCLEOTIDE SEQUENCE</scope>
    <source>
        <strain evidence="2">EGII</strain>
    </source>
</reference>
<proteinExistence type="predicted"/>
<gene>
    <name evidence="2" type="ORF">CCAP1982_LOCUS9247</name>
</gene>